<evidence type="ECO:0000256" key="2">
    <source>
        <dbReference type="SAM" id="Phobius"/>
    </source>
</evidence>
<dbReference type="AlphaFoldDB" id="A0A8H7V0E6"/>
<keyword evidence="2" id="KW-0472">Membrane</keyword>
<gene>
    <name evidence="4" type="ORF">INT46_002706</name>
</gene>
<dbReference type="Pfam" id="PF03407">
    <property type="entry name" value="Nucleotid_trans"/>
    <property type="match status" value="1"/>
</dbReference>
<dbReference type="Gene3D" id="3.90.550.10">
    <property type="entry name" value="Spore Coat Polysaccharide Biosynthesis Protein SpsA, Chain A"/>
    <property type="match status" value="1"/>
</dbReference>
<sequence>MPELKSKKILFYILSLAICSVFFVSTFYSTTNKLTPPSKAIEIPIAQNSSQSVSKENYTFDPNWKQRNYAPPPPETLVAIMSNVITKKNKSFRLKLKSDVQEKKVLLTAVVNSGMIDYTLNWIESLRLTKQDDKFLVFAIDQGVVDELTLKGYGKQVTLIPNDWFHVPLASDMALWRSNDYRPITHAKSLVVERLLYLDITVWFTDVDIVFLSPFIRETMLAQMAQRPNTHMIFSQEVDHRSVNSGFYLMKPSKITKQFMDQIIREQDITETLTQQRVMNNVLKKMFPTDITLSPYRLLDMLLFPNGNYYFKLNLPKKLGIKPMIVHANFLIGDKKKIALIKAGLWYNNSS</sequence>
<dbReference type="GO" id="GO:0016757">
    <property type="term" value="F:glycosyltransferase activity"/>
    <property type="evidence" value="ECO:0007669"/>
    <property type="project" value="TreeGrafter"/>
</dbReference>
<reference evidence="4" key="1">
    <citation type="submission" date="2020-12" db="EMBL/GenBank/DDBJ databases">
        <title>Metabolic potential, ecology and presence of endohyphal bacteria is reflected in genomic diversity of Mucoromycotina.</title>
        <authorList>
            <person name="Muszewska A."/>
            <person name="Okrasinska A."/>
            <person name="Steczkiewicz K."/>
            <person name="Drgas O."/>
            <person name="Orlowska M."/>
            <person name="Perlinska-Lenart U."/>
            <person name="Aleksandrzak-Piekarczyk T."/>
            <person name="Szatraj K."/>
            <person name="Zielenkiewicz U."/>
            <person name="Pilsyk S."/>
            <person name="Malc E."/>
            <person name="Mieczkowski P."/>
            <person name="Kruszewska J.S."/>
            <person name="Biernat P."/>
            <person name="Pawlowska J."/>
        </authorList>
    </citation>
    <scope>NUCLEOTIDE SEQUENCE</scope>
    <source>
        <strain evidence="4">CBS 226.32</strain>
    </source>
</reference>
<dbReference type="SUPFAM" id="SSF53448">
    <property type="entry name" value="Nucleotide-diphospho-sugar transferases"/>
    <property type="match status" value="1"/>
</dbReference>
<name>A0A8H7V0E6_9FUNG</name>
<keyword evidence="5" id="KW-1185">Reference proteome</keyword>
<feature type="domain" description="Nucleotide-diphospho-sugar transferase" evidence="3">
    <location>
        <begin position="133"/>
        <end position="339"/>
    </location>
</feature>
<dbReference type="PANTHER" id="PTHR47032">
    <property type="entry name" value="UDP-D-XYLOSE:L-FUCOSE ALPHA-1,3-D-XYLOSYLTRANSFERASE-RELATED"/>
    <property type="match status" value="1"/>
</dbReference>
<accession>A0A8H7V0E6</accession>
<evidence type="ECO:0000313" key="5">
    <source>
        <dbReference type="Proteomes" id="UP000650833"/>
    </source>
</evidence>
<evidence type="ECO:0000256" key="1">
    <source>
        <dbReference type="ARBA" id="ARBA00007033"/>
    </source>
</evidence>
<keyword evidence="2" id="KW-0812">Transmembrane</keyword>
<dbReference type="Proteomes" id="UP000650833">
    <property type="component" value="Unassembled WGS sequence"/>
</dbReference>
<dbReference type="EMBL" id="JAEPRC010000173">
    <property type="protein sequence ID" value="KAG2205461.1"/>
    <property type="molecule type" value="Genomic_DNA"/>
</dbReference>
<dbReference type="InterPro" id="IPR052636">
    <property type="entry name" value="UDP-D-xylose:L-fucose_XylT"/>
</dbReference>
<dbReference type="GO" id="GO:0005794">
    <property type="term" value="C:Golgi apparatus"/>
    <property type="evidence" value="ECO:0007669"/>
    <property type="project" value="TreeGrafter"/>
</dbReference>
<dbReference type="PANTHER" id="PTHR47032:SF1">
    <property type="entry name" value="UDP-D-XYLOSE:L-FUCOSE ALPHA-1,3-D-XYLOSYLTRANSFERASE-RELATED"/>
    <property type="match status" value="1"/>
</dbReference>
<evidence type="ECO:0000313" key="4">
    <source>
        <dbReference type="EMBL" id="KAG2205461.1"/>
    </source>
</evidence>
<comment type="similarity">
    <text evidence="1">Belongs to the glycosyltransferase 77 family.</text>
</comment>
<feature type="transmembrane region" description="Helical" evidence="2">
    <location>
        <begin position="9"/>
        <end position="28"/>
    </location>
</feature>
<dbReference type="InterPro" id="IPR029044">
    <property type="entry name" value="Nucleotide-diphossugar_trans"/>
</dbReference>
<evidence type="ECO:0000259" key="3">
    <source>
        <dbReference type="Pfam" id="PF03407"/>
    </source>
</evidence>
<organism evidence="4 5">
    <name type="scientific">Mucor plumbeus</name>
    <dbReference type="NCBI Taxonomy" id="97098"/>
    <lineage>
        <taxon>Eukaryota</taxon>
        <taxon>Fungi</taxon>
        <taxon>Fungi incertae sedis</taxon>
        <taxon>Mucoromycota</taxon>
        <taxon>Mucoromycotina</taxon>
        <taxon>Mucoromycetes</taxon>
        <taxon>Mucorales</taxon>
        <taxon>Mucorineae</taxon>
        <taxon>Mucoraceae</taxon>
        <taxon>Mucor</taxon>
    </lineage>
</organism>
<protein>
    <recommendedName>
        <fullName evidence="3">Nucleotide-diphospho-sugar transferase domain-containing protein</fullName>
    </recommendedName>
</protein>
<dbReference type="InterPro" id="IPR005069">
    <property type="entry name" value="Nucl-diP-sugar_transferase"/>
</dbReference>
<dbReference type="OrthoDB" id="2189463at2759"/>
<comment type="caution">
    <text evidence="4">The sequence shown here is derived from an EMBL/GenBank/DDBJ whole genome shotgun (WGS) entry which is preliminary data.</text>
</comment>
<proteinExistence type="inferred from homology"/>
<keyword evidence="2" id="KW-1133">Transmembrane helix</keyword>